<dbReference type="Gene3D" id="2.60.120.890">
    <property type="entry name" value="BT2081, beta-jelly-roll domain"/>
    <property type="match status" value="1"/>
</dbReference>
<dbReference type="KEGG" id="buy:D8S85_14440"/>
<sequence length="457" mass="50943">MRKYYWILLFAVGLSSCTKVSKLSDTAEIVSFTILDQTEGIILNKDDITITNNVVTIPLDYGRKLFPLTIKADIKFSSTTDDAISVNEEPLNLKEITFKDVYTPQTFYLISESRVPSLGKIMLKDKANAEITNFNVTNHTEEEVSVTIRNNNIRINFKQDFSWPVTIEADIRNNGKIKAGSAESPFTFSGPKDIKQITLIADDNQDERVWNIQVVPTIENSNFESWVNIGTSKVNIDPTPGKGLGWATANNTFVQGTTPVPYQKGYAAQIQTGIQNLTGLGIGELITAGTIFTGYFQIKISALSNPPLMTYFGIPFITRPQSISFDAKYVAGAKFQQSERKDEKSPYIIKDIPGVDQGRVWVELLRWEGDGELEYHGDHAEPVEGLKVLGKGEMIFDGANTALQNWKNHTIPINYDNRYKDLEPTHISIVMTSSRQGDLFIGAKGSTLTVDNVVVNY</sequence>
<reference evidence="2 3" key="1">
    <citation type="submission" date="2018-10" db="EMBL/GenBank/DDBJ databases">
        <title>Butyricimonas faecalis sp. nov., isolated from human faeces and emended description of the genus Butyricimonas.</title>
        <authorList>
            <person name="Le Roy T."/>
            <person name="Van der Smissen P."/>
            <person name="Paquot A."/>
            <person name="Delzenne N."/>
            <person name="Muccioli G."/>
            <person name="Collet J.-F."/>
            <person name="Cani P.D."/>
        </authorList>
    </citation>
    <scope>NUCLEOTIDE SEQUENCE [LARGE SCALE GENOMIC DNA]</scope>
    <source>
        <strain evidence="2 3">H184</strain>
    </source>
</reference>
<dbReference type="InterPro" id="IPR025112">
    <property type="entry name" value="PCMD"/>
</dbReference>
<evidence type="ECO:0000313" key="3">
    <source>
        <dbReference type="Proteomes" id="UP000270673"/>
    </source>
</evidence>
<evidence type="ECO:0000259" key="1">
    <source>
        <dbReference type="Pfam" id="PF13201"/>
    </source>
</evidence>
<dbReference type="Pfam" id="PF13201">
    <property type="entry name" value="PCMD"/>
    <property type="match status" value="1"/>
</dbReference>
<dbReference type="InterPro" id="IPR038653">
    <property type="entry name" value="Put_CMD_sf"/>
</dbReference>
<proteinExistence type="predicted"/>
<feature type="domain" description="Putative carbohydrate metabolism" evidence="1">
    <location>
        <begin position="261"/>
        <end position="455"/>
    </location>
</feature>
<name>A0A3S9VVP1_9BACT</name>
<dbReference type="Proteomes" id="UP000270673">
    <property type="component" value="Chromosome"/>
</dbReference>
<dbReference type="EMBL" id="CP032819">
    <property type="protein sequence ID" value="AZS30627.1"/>
    <property type="molecule type" value="Genomic_DNA"/>
</dbReference>
<protein>
    <recommendedName>
        <fullName evidence="1">Putative carbohydrate metabolism domain-containing protein</fullName>
    </recommendedName>
</protein>
<dbReference type="OrthoDB" id="713122at2"/>
<keyword evidence="3" id="KW-1185">Reference proteome</keyword>
<gene>
    <name evidence="2" type="ORF">D8S85_14440</name>
</gene>
<organism evidence="2 3">
    <name type="scientific">Butyricimonas faecalis</name>
    <dbReference type="NCBI Taxonomy" id="2093856"/>
    <lineage>
        <taxon>Bacteria</taxon>
        <taxon>Pseudomonadati</taxon>
        <taxon>Bacteroidota</taxon>
        <taxon>Bacteroidia</taxon>
        <taxon>Bacteroidales</taxon>
        <taxon>Odoribacteraceae</taxon>
        <taxon>Butyricimonas</taxon>
    </lineage>
</organism>
<dbReference type="RefSeq" id="WP_127075302.1">
    <property type="nucleotide sequence ID" value="NZ_CP032819.1"/>
</dbReference>
<dbReference type="AlphaFoldDB" id="A0A3S9VVP1"/>
<evidence type="ECO:0000313" key="2">
    <source>
        <dbReference type="EMBL" id="AZS30627.1"/>
    </source>
</evidence>
<dbReference type="PROSITE" id="PS51257">
    <property type="entry name" value="PROKAR_LIPOPROTEIN"/>
    <property type="match status" value="1"/>
</dbReference>
<accession>A0A3S9VVP1</accession>